<name>A0ABY1FQ84_9GAMM</name>
<evidence type="ECO:0000313" key="1">
    <source>
        <dbReference type="EMBL" id="SFL84210.1"/>
    </source>
</evidence>
<comment type="caution">
    <text evidence="1">The sequence shown here is derived from an EMBL/GenBank/DDBJ whole genome shotgun (WGS) entry which is preliminary data.</text>
</comment>
<dbReference type="Proteomes" id="UP000199211">
    <property type="component" value="Unassembled WGS sequence"/>
</dbReference>
<gene>
    <name evidence="1" type="ORF">SAMN04487868_1125</name>
</gene>
<keyword evidence="2" id="KW-1185">Reference proteome</keyword>
<evidence type="ECO:0000313" key="2">
    <source>
        <dbReference type="Proteomes" id="UP000199211"/>
    </source>
</evidence>
<proteinExistence type="predicted"/>
<accession>A0ABY1FQ84</accession>
<organism evidence="1 2">
    <name type="scientific">Marinobacter salarius</name>
    <dbReference type="NCBI Taxonomy" id="1420917"/>
    <lineage>
        <taxon>Bacteria</taxon>
        <taxon>Pseudomonadati</taxon>
        <taxon>Pseudomonadota</taxon>
        <taxon>Gammaproteobacteria</taxon>
        <taxon>Pseudomonadales</taxon>
        <taxon>Marinobacteraceae</taxon>
        <taxon>Marinobacter</taxon>
    </lineage>
</organism>
<sequence length="204" mass="22563">MANRQKCSSDIICHFSIEMRLTDTLICQSIPLTGLIDGKLHNRTTDLMNVRTLKMADACSISGYTRDQMRALLRDLPAFTGDQGAGRSRVFTRVELLAIAVISFMEQRYGIKRAAIGTILDQLLETLQVPREVDPYACLVIITGVPSVSYAQLNETVSEGLVIPLAPIFDRLDTYLGVKTPQSQVEISFGPSSIWQIPTRSSRG</sequence>
<evidence type="ECO:0008006" key="3">
    <source>
        <dbReference type="Google" id="ProtNLM"/>
    </source>
</evidence>
<reference evidence="1 2" key="1">
    <citation type="submission" date="2016-10" db="EMBL/GenBank/DDBJ databases">
        <authorList>
            <person name="Varghese N."/>
            <person name="Submissions S."/>
        </authorList>
    </citation>
    <scope>NUCLEOTIDE SEQUENCE [LARGE SCALE GENOMIC DNA]</scope>
    <source>
        <strain evidence="1 2">DSM 26291</strain>
    </source>
</reference>
<dbReference type="EMBL" id="FOTV01000012">
    <property type="protein sequence ID" value="SFL84210.1"/>
    <property type="molecule type" value="Genomic_DNA"/>
</dbReference>
<protein>
    <recommendedName>
        <fullName evidence="3">HTH merR-type domain-containing protein</fullName>
    </recommendedName>
</protein>